<dbReference type="InterPro" id="IPR036249">
    <property type="entry name" value="Thioredoxin-like_sf"/>
</dbReference>
<organism evidence="4 5">
    <name type="scientific">Parasitella parasitica</name>
    <dbReference type="NCBI Taxonomy" id="35722"/>
    <lineage>
        <taxon>Eukaryota</taxon>
        <taxon>Fungi</taxon>
        <taxon>Fungi incertae sedis</taxon>
        <taxon>Mucoromycota</taxon>
        <taxon>Mucoromycotina</taxon>
        <taxon>Mucoromycetes</taxon>
        <taxon>Mucorales</taxon>
        <taxon>Mucorineae</taxon>
        <taxon>Mucoraceae</taxon>
        <taxon>Parasitella</taxon>
    </lineage>
</organism>
<evidence type="ECO:0000313" key="5">
    <source>
        <dbReference type="Proteomes" id="UP000054107"/>
    </source>
</evidence>
<name>A0A0B7MTA8_9FUNG</name>
<dbReference type="SFLD" id="SFLDG00358">
    <property type="entry name" value="Main_(cytGST)"/>
    <property type="match status" value="1"/>
</dbReference>
<feature type="domain" description="GST C-terminal" evidence="3">
    <location>
        <begin position="87"/>
        <end position="222"/>
    </location>
</feature>
<evidence type="ECO:0008006" key="6">
    <source>
        <dbReference type="Google" id="ProtNLM"/>
    </source>
</evidence>
<keyword evidence="1" id="KW-0560">Oxidoreductase</keyword>
<gene>
    <name evidence="4" type="primary">PARPA_01653.1 scaffold 1359</name>
</gene>
<dbReference type="InterPro" id="IPR041695">
    <property type="entry name" value="GST_C_5"/>
</dbReference>
<dbReference type="Pfam" id="PF13417">
    <property type="entry name" value="GST_N_3"/>
    <property type="match status" value="1"/>
</dbReference>
<dbReference type="OrthoDB" id="202840at2759"/>
<dbReference type="SFLD" id="SFLDS00019">
    <property type="entry name" value="Glutathione_Transferase_(cytos"/>
    <property type="match status" value="1"/>
</dbReference>
<dbReference type="STRING" id="35722.A0A0B7MTA8"/>
<reference evidence="4 5" key="1">
    <citation type="submission" date="2014-09" db="EMBL/GenBank/DDBJ databases">
        <authorList>
            <person name="Ellenberger Sabrina"/>
        </authorList>
    </citation>
    <scope>NUCLEOTIDE SEQUENCE [LARGE SCALE GENOMIC DNA]</scope>
    <source>
        <strain evidence="4 5">CBS 412.66</strain>
    </source>
</reference>
<evidence type="ECO:0000259" key="3">
    <source>
        <dbReference type="PROSITE" id="PS50405"/>
    </source>
</evidence>
<dbReference type="PROSITE" id="PS50405">
    <property type="entry name" value="GST_CTER"/>
    <property type="match status" value="1"/>
</dbReference>
<dbReference type="SUPFAM" id="SSF47616">
    <property type="entry name" value="GST C-terminal domain-like"/>
    <property type="match status" value="1"/>
</dbReference>
<dbReference type="InterPro" id="IPR040079">
    <property type="entry name" value="Glutathione_S-Trfase"/>
</dbReference>
<dbReference type="GO" id="GO:0004364">
    <property type="term" value="F:glutathione transferase activity"/>
    <property type="evidence" value="ECO:0007669"/>
    <property type="project" value="InterPro"/>
</dbReference>
<dbReference type="PANTHER" id="PTHR43968:SF6">
    <property type="entry name" value="GLUTATHIONE S-TRANSFERASE OMEGA"/>
    <property type="match status" value="1"/>
</dbReference>
<keyword evidence="5" id="KW-1185">Reference proteome</keyword>
<dbReference type="AlphaFoldDB" id="A0A0B7MTA8"/>
<dbReference type="FunFam" id="3.40.30.10:FF:000123">
    <property type="entry name" value="Glutathione transferase o1"/>
    <property type="match status" value="1"/>
</dbReference>
<dbReference type="PROSITE" id="PS51354">
    <property type="entry name" value="GLUTAREDOXIN_2"/>
    <property type="match status" value="1"/>
</dbReference>
<dbReference type="Gene3D" id="1.20.1050.10">
    <property type="match status" value="1"/>
</dbReference>
<dbReference type="Proteomes" id="UP000054107">
    <property type="component" value="Unassembled WGS sequence"/>
</dbReference>
<feature type="domain" description="GST N-terminal" evidence="2">
    <location>
        <begin position="4"/>
        <end position="82"/>
    </location>
</feature>
<dbReference type="PANTHER" id="PTHR43968">
    <property type="match status" value="1"/>
</dbReference>
<protein>
    <recommendedName>
        <fullName evidence="6">Glutathione S-transferase</fullName>
    </recommendedName>
</protein>
<evidence type="ECO:0000259" key="2">
    <source>
        <dbReference type="PROSITE" id="PS50404"/>
    </source>
</evidence>
<dbReference type="PRINTS" id="PR01625">
    <property type="entry name" value="GSTRNSFRASEO"/>
</dbReference>
<dbReference type="PROSITE" id="PS50404">
    <property type="entry name" value="GST_NTER"/>
    <property type="match status" value="1"/>
</dbReference>
<dbReference type="CDD" id="cd00299">
    <property type="entry name" value="GST_C_family"/>
    <property type="match status" value="1"/>
</dbReference>
<dbReference type="InterPro" id="IPR004045">
    <property type="entry name" value="Glutathione_S-Trfase_N"/>
</dbReference>
<dbReference type="InterPro" id="IPR005442">
    <property type="entry name" value="GST_omega"/>
</dbReference>
<sequence>MSSDKIIFYNAVICPYAQRAAIALKEVGAEYETVNIDLQNKPDWYKDINPELKVPALNTEGQNIAESLVIIEYLNDRFPEKNLLPKEPLKRAYVRFAIEYFSSKINSEFYKYIFNQNAENARENFETNINASLVRFNELLLQQAKTGPYFLGNDFSLADVAIAPHFLRIDALSKHFLNGFEFSAVKTNPRLAEFLAGIADRPSVKETFIGEDAFVEQIAARYNLKK</sequence>
<dbReference type="SUPFAM" id="SSF52833">
    <property type="entry name" value="Thioredoxin-like"/>
    <property type="match status" value="1"/>
</dbReference>
<dbReference type="InterPro" id="IPR050983">
    <property type="entry name" value="GST_Omega/HSP26"/>
</dbReference>
<proteinExistence type="predicted"/>
<dbReference type="InterPro" id="IPR010987">
    <property type="entry name" value="Glutathione-S-Trfase_C-like"/>
</dbReference>
<dbReference type="Pfam" id="PF16865">
    <property type="entry name" value="GST_C_5"/>
    <property type="match status" value="1"/>
</dbReference>
<dbReference type="InterPro" id="IPR036282">
    <property type="entry name" value="Glutathione-S-Trfase_C_sf"/>
</dbReference>
<dbReference type="Gene3D" id="3.40.30.10">
    <property type="entry name" value="Glutaredoxin"/>
    <property type="match status" value="1"/>
</dbReference>
<evidence type="ECO:0000256" key="1">
    <source>
        <dbReference type="ARBA" id="ARBA00023002"/>
    </source>
</evidence>
<dbReference type="EMBL" id="LN719426">
    <property type="protein sequence ID" value="CEP08342.1"/>
    <property type="molecule type" value="Genomic_DNA"/>
</dbReference>
<accession>A0A0B7MTA8</accession>
<dbReference type="GO" id="GO:0045174">
    <property type="term" value="F:glutathione dehydrogenase (ascorbate) activity"/>
    <property type="evidence" value="ECO:0007669"/>
    <property type="project" value="UniProtKB-ARBA"/>
</dbReference>
<dbReference type="GO" id="GO:0005737">
    <property type="term" value="C:cytoplasm"/>
    <property type="evidence" value="ECO:0007669"/>
    <property type="project" value="InterPro"/>
</dbReference>
<evidence type="ECO:0000313" key="4">
    <source>
        <dbReference type="EMBL" id="CEP08342.1"/>
    </source>
</evidence>